<dbReference type="PROSITE" id="PS50111">
    <property type="entry name" value="CHEMOTAXIS_TRANSDUC_2"/>
    <property type="match status" value="1"/>
</dbReference>
<evidence type="ECO:0000259" key="9">
    <source>
        <dbReference type="PROSITE" id="PS50111"/>
    </source>
</evidence>
<evidence type="ECO:0000256" key="6">
    <source>
        <dbReference type="ARBA" id="ARBA00023136"/>
    </source>
</evidence>
<evidence type="ECO:0000313" key="12">
    <source>
        <dbReference type="Proteomes" id="UP001161325"/>
    </source>
</evidence>
<dbReference type="Gene3D" id="3.30.450.20">
    <property type="entry name" value="PAS domain"/>
    <property type="match status" value="2"/>
</dbReference>
<evidence type="ECO:0000256" key="4">
    <source>
        <dbReference type="ARBA" id="ARBA00022692"/>
    </source>
</evidence>
<dbReference type="Pfam" id="PF00015">
    <property type="entry name" value="MCPsignal"/>
    <property type="match status" value="1"/>
</dbReference>
<evidence type="ECO:0000256" key="3">
    <source>
        <dbReference type="ARBA" id="ARBA00022500"/>
    </source>
</evidence>
<evidence type="ECO:0000256" key="7">
    <source>
        <dbReference type="ARBA" id="ARBA00029447"/>
    </source>
</evidence>
<dbReference type="PANTHER" id="PTHR43531:SF11">
    <property type="entry name" value="METHYL-ACCEPTING CHEMOTAXIS PROTEIN 3"/>
    <property type="match status" value="1"/>
</dbReference>
<dbReference type="SUPFAM" id="SSF58104">
    <property type="entry name" value="Methyl-accepting chemotaxis protein (MCP) signaling domain"/>
    <property type="match status" value="1"/>
</dbReference>
<dbReference type="Pfam" id="PF00672">
    <property type="entry name" value="HAMP"/>
    <property type="match status" value="1"/>
</dbReference>
<dbReference type="SMART" id="SM00283">
    <property type="entry name" value="MA"/>
    <property type="match status" value="1"/>
</dbReference>
<evidence type="ECO:0000256" key="2">
    <source>
        <dbReference type="ARBA" id="ARBA00022475"/>
    </source>
</evidence>
<evidence type="ECO:0000256" key="5">
    <source>
        <dbReference type="ARBA" id="ARBA00022989"/>
    </source>
</evidence>
<feature type="domain" description="HAMP" evidence="10">
    <location>
        <begin position="450"/>
        <end position="502"/>
    </location>
</feature>
<name>A0AA37Q6N8_9BACT</name>
<dbReference type="PROSITE" id="PS50885">
    <property type="entry name" value="HAMP"/>
    <property type="match status" value="2"/>
</dbReference>
<dbReference type="CDD" id="cd12913">
    <property type="entry name" value="PDC1_MCP_like"/>
    <property type="match status" value="1"/>
</dbReference>
<sequence length="774" mass="79163">MTAAALVTLVATVATRTAAQSERQATANVQAIAEQYAEKLGKELGTAMTTARILGQSLEASRAAGAASRATADSTIHRMLASNPSILGLWTGWEPNAFDGRDSSFAGTPTSDATGRYVPYFNRGSGGIVREALVDYDKAGAGDYYQVPKNTGKEAVVEPYVYAVAGTPTLITSLAVPVKVDGRIAGVAGVDIALAEVQRTVAAIHPFEQGRAALVSGGGKLLAHRDTALLGKDVTSAFSDSATLAAARDGRLHVGTATDPSGEPIVQVAVPISVAPDAAPWSLVLTVPRAAILREATALRDLIILLGGATLLLLAGVVTYLVRKVTRPLVALAATAERVRTEAIAGLGATGAAMARGDLSQPAVVDIAALSVDSEDEVGVLTRAINGIVAQTAETTTAFAAAAAAVRGVADETRALIEAAQRGDLARRGDEARFEGAYRELVGGVNALLAAVVTPIGEASAVLERVARRDVAARMTGRYDGDFASIQRALNTATENLDAALSEVRTSAEQVAAAGGQIASGSQALASGASEQAASLEEVAASLQEVAAMARTSADNAVQARAMAAQARESAQTGVARMERLTGAMDEIKHASGETAKIIRTIEEIAFQTNLLALNAAVEAARAGDVGRGFAVVAEEVRALALRSAEAAKSTATLIAQGVQSAERGVALNADVLESLQAIHTQIDGVSAMVGEISAASEQQADGVEQLNHAVDQMNGVTQQVAASAEESASGAEELAGQAATLHSVVAQFQLTEQARVARGPARASRGRGMAAAR</sequence>
<feature type="domain" description="HAMP" evidence="10">
    <location>
        <begin position="323"/>
        <end position="397"/>
    </location>
</feature>
<comment type="subcellular location">
    <subcellularLocation>
        <location evidence="1">Cell membrane</location>
        <topology evidence="1">Multi-pass membrane protein</topology>
    </subcellularLocation>
</comment>
<evidence type="ECO:0000313" key="11">
    <source>
        <dbReference type="EMBL" id="GLC27544.1"/>
    </source>
</evidence>
<evidence type="ECO:0000259" key="10">
    <source>
        <dbReference type="PROSITE" id="PS50885"/>
    </source>
</evidence>
<dbReference type="SMART" id="SM00304">
    <property type="entry name" value="HAMP"/>
    <property type="match status" value="2"/>
</dbReference>
<dbReference type="GO" id="GO:0006935">
    <property type="term" value="P:chemotaxis"/>
    <property type="evidence" value="ECO:0007669"/>
    <property type="project" value="UniProtKB-KW"/>
</dbReference>
<evidence type="ECO:0000256" key="8">
    <source>
        <dbReference type="PROSITE-ProRule" id="PRU00284"/>
    </source>
</evidence>
<comment type="similarity">
    <text evidence="7">Belongs to the methyl-accepting chemotaxis (MCP) protein family.</text>
</comment>
<dbReference type="AlphaFoldDB" id="A0AA37Q6N8"/>
<dbReference type="Pfam" id="PF02743">
    <property type="entry name" value="dCache_1"/>
    <property type="match status" value="1"/>
</dbReference>
<evidence type="ECO:0000256" key="1">
    <source>
        <dbReference type="ARBA" id="ARBA00004651"/>
    </source>
</evidence>
<dbReference type="Gene3D" id="1.10.287.950">
    <property type="entry name" value="Methyl-accepting chemotaxis protein"/>
    <property type="match status" value="1"/>
</dbReference>
<organism evidence="11 12">
    <name type="scientific">Roseisolibacter agri</name>
    <dbReference type="NCBI Taxonomy" id="2014610"/>
    <lineage>
        <taxon>Bacteria</taxon>
        <taxon>Pseudomonadati</taxon>
        <taxon>Gemmatimonadota</taxon>
        <taxon>Gemmatimonadia</taxon>
        <taxon>Gemmatimonadales</taxon>
        <taxon>Gemmatimonadaceae</taxon>
        <taxon>Roseisolibacter</taxon>
    </lineage>
</organism>
<gene>
    <name evidence="11" type="ORF">rosag_40570</name>
</gene>
<dbReference type="PANTHER" id="PTHR43531">
    <property type="entry name" value="PROTEIN ICFG"/>
    <property type="match status" value="1"/>
</dbReference>
<dbReference type="InterPro" id="IPR004089">
    <property type="entry name" value="MCPsignal_dom"/>
</dbReference>
<keyword evidence="12" id="KW-1185">Reference proteome</keyword>
<dbReference type="Gene3D" id="1.20.120.1530">
    <property type="match status" value="1"/>
</dbReference>
<keyword evidence="3" id="KW-0145">Chemotaxis</keyword>
<dbReference type="GO" id="GO:0005886">
    <property type="term" value="C:plasma membrane"/>
    <property type="evidence" value="ECO:0007669"/>
    <property type="project" value="UniProtKB-SubCell"/>
</dbReference>
<dbReference type="Pfam" id="PF18947">
    <property type="entry name" value="HAMP_2"/>
    <property type="match status" value="1"/>
</dbReference>
<keyword evidence="5" id="KW-1133">Transmembrane helix</keyword>
<comment type="caution">
    <text evidence="11">The sequence shown here is derived from an EMBL/GenBank/DDBJ whole genome shotgun (WGS) entry which is preliminary data.</text>
</comment>
<feature type="domain" description="Methyl-accepting transducer" evidence="9">
    <location>
        <begin position="507"/>
        <end position="736"/>
    </location>
</feature>
<dbReference type="Proteomes" id="UP001161325">
    <property type="component" value="Unassembled WGS sequence"/>
</dbReference>
<keyword evidence="6" id="KW-0472">Membrane</keyword>
<reference evidence="11" key="1">
    <citation type="submission" date="2022-08" db="EMBL/GenBank/DDBJ databases">
        <title>Draft genome sequencing of Roseisolibacter agri AW1220.</title>
        <authorList>
            <person name="Tobiishi Y."/>
            <person name="Tonouchi A."/>
        </authorList>
    </citation>
    <scope>NUCLEOTIDE SEQUENCE</scope>
    <source>
        <strain evidence="11">AW1220</strain>
    </source>
</reference>
<dbReference type="RefSeq" id="WP_284351981.1">
    <property type="nucleotide sequence ID" value="NZ_BRXS01000006.1"/>
</dbReference>
<proteinExistence type="inferred from homology"/>
<accession>A0AA37Q6N8</accession>
<dbReference type="PRINTS" id="PR00260">
    <property type="entry name" value="CHEMTRNSDUCR"/>
</dbReference>
<dbReference type="InterPro" id="IPR004090">
    <property type="entry name" value="Chemotax_Me-accpt_rcpt"/>
</dbReference>
<dbReference type="GO" id="GO:0007165">
    <property type="term" value="P:signal transduction"/>
    <property type="evidence" value="ECO:0007669"/>
    <property type="project" value="UniProtKB-KW"/>
</dbReference>
<keyword evidence="8" id="KW-0807">Transducer</keyword>
<dbReference type="CDD" id="cd06225">
    <property type="entry name" value="HAMP"/>
    <property type="match status" value="1"/>
</dbReference>
<protein>
    <submittedName>
        <fullName evidence="11">Methyl-accepting chemotaxis protein</fullName>
    </submittedName>
</protein>
<dbReference type="EMBL" id="BRXS01000006">
    <property type="protein sequence ID" value="GLC27544.1"/>
    <property type="molecule type" value="Genomic_DNA"/>
</dbReference>
<dbReference type="InterPro" id="IPR051310">
    <property type="entry name" value="MCP_chemotaxis"/>
</dbReference>
<dbReference type="InterPro" id="IPR003660">
    <property type="entry name" value="HAMP_dom"/>
</dbReference>
<dbReference type="InterPro" id="IPR033479">
    <property type="entry name" value="dCache_1"/>
</dbReference>
<dbReference type="GO" id="GO:0004888">
    <property type="term" value="F:transmembrane signaling receptor activity"/>
    <property type="evidence" value="ECO:0007669"/>
    <property type="project" value="InterPro"/>
</dbReference>
<keyword evidence="2" id="KW-1003">Cell membrane</keyword>
<keyword evidence="4" id="KW-0812">Transmembrane</keyword>